<comment type="caution">
    <text evidence="1">The sequence shown here is derived from an EMBL/GenBank/DDBJ whole genome shotgun (WGS) entry which is preliminary data.</text>
</comment>
<proteinExistence type="predicted"/>
<dbReference type="Proteomes" id="UP000032049">
    <property type="component" value="Unassembled WGS sequence"/>
</dbReference>
<dbReference type="OrthoDB" id="770226at2"/>
<protein>
    <submittedName>
        <fullName evidence="1">Uncharacterized protein</fullName>
    </submittedName>
</protein>
<gene>
    <name evidence="1" type="ORF">TH53_25220</name>
</gene>
<keyword evidence="2" id="KW-1185">Reference proteome</keyword>
<dbReference type="STRING" id="1503925.TH53_25220"/>
<accession>A0A0D0GBK4</accession>
<dbReference type="RefSeq" id="WP_041887044.1">
    <property type="nucleotide sequence ID" value="NZ_CP157278.1"/>
</dbReference>
<evidence type="ECO:0000313" key="1">
    <source>
        <dbReference type="EMBL" id="KIO74652.1"/>
    </source>
</evidence>
<evidence type="ECO:0000313" key="2">
    <source>
        <dbReference type="Proteomes" id="UP000032049"/>
    </source>
</evidence>
<reference evidence="1 2" key="1">
    <citation type="submission" date="2015-01" db="EMBL/GenBank/DDBJ databases">
        <title>Draft genome sequence of Pedobacter sp. NL19 isolated from sludge of an effluent treatment pond in an abandoned uranium mine.</title>
        <authorList>
            <person name="Santos T."/>
            <person name="Caetano T."/>
            <person name="Covas C."/>
            <person name="Cruz A."/>
            <person name="Mendo S."/>
        </authorList>
    </citation>
    <scope>NUCLEOTIDE SEQUENCE [LARGE SCALE GENOMIC DNA]</scope>
    <source>
        <strain evidence="1 2">NL19</strain>
    </source>
</reference>
<organism evidence="1 2">
    <name type="scientific">Pedobacter lusitanus</name>
    <dbReference type="NCBI Taxonomy" id="1503925"/>
    <lineage>
        <taxon>Bacteria</taxon>
        <taxon>Pseudomonadati</taxon>
        <taxon>Bacteroidota</taxon>
        <taxon>Sphingobacteriia</taxon>
        <taxon>Sphingobacteriales</taxon>
        <taxon>Sphingobacteriaceae</taxon>
        <taxon>Pedobacter</taxon>
    </lineage>
</organism>
<sequence>MASFTFTPETAQRVKIKVLRKYRDLAKENLVFAPGQEDQLVNQLTTLLHRDARYVEFTINKALADPEGNRL</sequence>
<name>A0A0D0GBK4_9SPHI</name>
<dbReference type="EMBL" id="JXRA01000151">
    <property type="protein sequence ID" value="KIO74652.1"/>
    <property type="molecule type" value="Genomic_DNA"/>
</dbReference>
<dbReference type="AlphaFoldDB" id="A0A0D0GBK4"/>